<dbReference type="GO" id="GO:0016020">
    <property type="term" value="C:membrane"/>
    <property type="evidence" value="ECO:0007669"/>
    <property type="project" value="UniProtKB-SubCell"/>
</dbReference>
<dbReference type="GO" id="GO:0022857">
    <property type="term" value="F:transmembrane transporter activity"/>
    <property type="evidence" value="ECO:0007669"/>
    <property type="project" value="InterPro"/>
</dbReference>
<feature type="transmembrane region" description="Helical" evidence="6">
    <location>
        <begin position="85"/>
        <end position="106"/>
    </location>
</feature>
<dbReference type="AlphaFoldDB" id="A0A445LAK6"/>
<evidence type="ECO:0000256" key="4">
    <source>
        <dbReference type="ARBA" id="ARBA00022989"/>
    </source>
</evidence>
<comment type="caution">
    <text evidence="6">Lacks conserved residue(s) required for the propagation of feature annotation.</text>
</comment>
<feature type="transmembrane region" description="Helical" evidence="6">
    <location>
        <begin position="60"/>
        <end position="79"/>
    </location>
</feature>
<comment type="similarity">
    <text evidence="2 6">Belongs to the drug/metabolite transporter (DMT) superfamily. Plant drug/metabolite exporter (P-DME) (TC 2.A.7.4) family.</text>
</comment>
<keyword evidence="9" id="KW-1185">Reference proteome</keyword>
<keyword evidence="3 6" id="KW-0812">Transmembrane</keyword>
<dbReference type="EMBL" id="QZWG01000003">
    <property type="protein sequence ID" value="RZC20235.1"/>
    <property type="molecule type" value="Genomic_DNA"/>
</dbReference>
<dbReference type="InterPro" id="IPR037185">
    <property type="entry name" value="EmrE-like"/>
</dbReference>
<evidence type="ECO:0000256" key="2">
    <source>
        <dbReference type="ARBA" id="ARBA00007635"/>
    </source>
</evidence>
<name>A0A445LAK6_GLYSO</name>
<dbReference type="InterPro" id="IPR030184">
    <property type="entry name" value="WAT1-related"/>
</dbReference>
<comment type="subcellular location">
    <subcellularLocation>
        <location evidence="1 6">Membrane</location>
        <topology evidence="1 6">Multi-pass membrane protein</topology>
    </subcellularLocation>
</comment>
<evidence type="ECO:0000256" key="3">
    <source>
        <dbReference type="ARBA" id="ARBA00022692"/>
    </source>
</evidence>
<reference evidence="8 9" key="1">
    <citation type="submission" date="2018-09" db="EMBL/GenBank/DDBJ databases">
        <title>A high-quality reference genome of wild soybean provides a powerful tool to mine soybean genomes.</title>
        <authorList>
            <person name="Xie M."/>
            <person name="Chung C.Y.L."/>
            <person name="Li M.-W."/>
            <person name="Wong F.-L."/>
            <person name="Chan T.-F."/>
            <person name="Lam H.-M."/>
        </authorList>
    </citation>
    <scope>NUCLEOTIDE SEQUENCE [LARGE SCALE GENOMIC DNA]</scope>
    <source>
        <strain evidence="9">cv. W05</strain>
        <tissue evidence="8">Hypocotyl of etiolated seedlings</tissue>
    </source>
</reference>
<keyword evidence="4 6" id="KW-1133">Transmembrane helix</keyword>
<keyword evidence="5 6" id="KW-0472">Membrane</keyword>
<feature type="domain" description="EamA" evidence="7">
    <location>
        <begin position="8"/>
        <end position="104"/>
    </location>
</feature>
<dbReference type="Pfam" id="PF00892">
    <property type="entry name" value="EamA"/>
    <property type="match status" value="1"/>
</dbReference>
<sequence>MANLVPAFTFVIAASIGMEIVDIRSFRSIAKIVGTVMPGVMGSALLFFLQAWCFSRRGPLFSAMLNPLFTVIATVLAAILLHEEIYVGSLLGAIGVIIGLYVVLWGKAEEVVVKVKEDPKSMVNSTEDVNMHFDKSI</sequence>
<protein>
    <recommendedName>
        <fullName evidence="6">WAT1-related protein</fullName>
    </recommendedName>
</protein>
<comment type="caution">
    <text evidence="8">The sequence shown here is derived from an EMBL/GenBank/DDBJ whole genome shotgun (WGS) entry which is preliminary data.</text>
</comment>
<dbReference type="InterPro" id="IPR000620">
    <property type="entry name" value="EamA_dom"/>
</dbReference>
<evidence type="ECO:0000256" key="6">
    <source>
        <dbReference type="RuleBase" id="RU363077"/>
    </source>
</evidence>
<dbReference type="SUPFAM" id="SSF103481">
    <property type="entry name" value="Multidrug resistance efflux transporter EmrE"/>
    <property type="match status" value="1"/>
</dbReference>
<proteinExistence type="inferred from homology"/>
<dbReference type="Proteomes" id="UP000289340">
    <property type="component" value="Chromosome 3"/>
</dbReference>
<evidence type="ECO:0000256" key="5">
    <source>
        <dbReference type="ARBA" id="ARBA00023136"/>
    </source>
</evidence>
<feature type="transmembrane region" description="Helical" evidence="6">
    <location>
        <begin position="28"/>
        <end position="48"/>
    </location>
</feature>
<dbReference type="PANTHER" id="PTHR31218">
    <property type="entry name" value="WAT1-RELATED PROTEIN"/>
    <property type="match status" value="1"/>
</dbReference>
<evidence type="ECO:0000313" key="9">
    <source>
        <dbReference type="Proteomes" id="UP000289340"/>
    </source>
</evidence>
<evidence type="ECO:0000313" key="8">
    <source>
        <dbReference type="EMBL" id="RZC20235.1"/>
    </source>
</evidence>
<gene>
    <name evidence="8" type="ORF">D0Y65_006897</name>
</gene>
<evidence type="ECO:0000256" key="1">
    <source>
        <dbReference type="ARBA" id="ARBA00004141"/>
    </source>
</evidence>
<accession>A0A445LAK6</accession>
<organism evidence="8 9">
    <name type="scientific">Glycine soja</name>
    <name type="common">Wild soybean</name>
    <dbReference type="NCBI Taxonomy" id="3848"/>
    <lineage>
        <taxon>Eukaryota</taxon>
        <taxon>Viridiplantae</taxon>
        <taxon>Streptophyta</taxon>
        <taxon>Embryophyta</taxon>
        <taxon>Tracheophyta</taxon>
        <taxon>Spermatophyta</taxon>
        <taxon>Magnoliopsida</taxon>
        <taxon>eudicotyledons</taxon>
        <taxon>Gunneridae</taxon>
        <taxon>Pentapetalae</taxon>
        <taxon>rosids</taxon>
        <taxon>fabids</taxon>
        <taxon>Fabales</taxon>
        <taxon>Fabaceae</taxon>
        <taxon>Papilionoideae</taxon>
        <taxon>50 kb inversion clade</taxon>
        <taxon>NPAAA clade</taxon>
        <taxon>indigoferoid/millettioid clade</taxon>
        <taxon>Phaseoleae</taxon>
        <taxon>Glycine</taxon>
        <taxon>Glycine subgen. Soja</taxon>
    </lineage>
</organism>
<evidence type="ECO:0000259" key="7">
    <source>
        <dbReference type="Pfam" id="PF00892"/>
    </source>
</evidence>